<name>A0ABW5G411_9PSEU</name>
<comment type="caution">
    <text evidence="1">The sequence shown here is derived from an EMBL/GenBank/DDBJ whole genome shotgun (WGS) entry which is preliminary data.</text>
</comment>
<dbReference type="Proteomes" id="UP001597417">
    <property type="component" value="Unassembled WGS sequence"/>
</dbReference>
<keyword evidence="2" id="KW-1185">Reference proteome</keyword>
<evidence type="ECO:0008006" key="3">
    <source>
        <dbReference type="Google" id="ProtNLM"/>
    </source>
</evidence>
<organism evidence="1 2">
    <name type="scientific">Amycolatopsis pigmentata</name>
    <dbReference type="NCBI Taxonomy" id="450801"/>
    <lineage>
        <taxon>Bacteria</taxon>
        <taxon>Bacillati</taxon>
        <taxon>Actinomycetota</taxon>
        <taxon>Actinomycetes</taxon>
        <taxon>Pseudonocardiales</taxon>
        <taxon>Pseudonocardiaceae</taxon>
        <taxon>Amycolatopsis</taxon>
    </lineage>
</organism>
<sequence>MSWHLFRVSYRTDATDEDPDYQGSFSDTIPDSALRDGAQIVGVDWSQRGWVEVTYLKRGEFNIRAALNSEESQ</sequence>
<reference evidence="2" key="1">
    <citation type="journal article" date="2019" name="Int. J. Syst. Evol. Microbiol.">
        <title>The Global Catalogue of Microorganisms (GCM) 10K type strain sequencing project: providing services to taxonomists for standard genome sequencing and annotation.</title>
        <authorList>
            <consortium name="The Broad Institute Genomics Platform"/>
            <consortium name="The Broad Institute Genome Sequencing Center for Infectious Disease"/>
            <person name="Wu L."/>
            <person name="Ma J."/>
        </authorList>
    </citation>
    <scope>NUCLEOTIDE SEQUENCE [LARGE SCALE GENOMIC DNA]</scope>
    <source>
        <strain evidence="2">CGMCC 4.7645</strain>
    </source>
</reference>
<proteinExistence type="predicted"/>
<accession>A0ABW5G411</accession>
<dbReference type="RefSeq" id="WP_378270333.1">
    <property type="nucleotide sequence ID" value="NZ_JBHUKR010000022.1"/>
</dbReference>
<dbReference type="EMBL" id="JBHUKR010000022">
    <property type="protein sequence ID" value="MFD2421639.1"/>
    <property type="molecule type" value="Genomic_DNA"/>
</dbReference>
<gene>
    <name evidence="1" type="ORF">ACFSXZ_35440</name>
</gene>
<evidence type="ECO:0000313" key="1">
    <source>
        <dbReference type="EMBL" id="MFD2421639.1"/>
    </source>
</evidence>
<evidence type="ECO:0000313" key="2">
    <source>
        <dbReference type="Proteomes" id="UP001597417"/>
    </source>
</evidence>
<protein>
    <recommendedName>
        <fullName evidence="3">SH3 domain-containing protein</fullName>
    </recommendedName>
</protein>